<evidence type="ECO:0000256" key="9">
    <source>
        <dbReference type="ARBA" id="ARBA00044613"/>
    </source>
</evidence>
<evidence type="ECO:0000256" key="6">
    <source>
        <dbReference type="ARBA" id="ARBA00022777"/>
    </source>
</evidence>
<dbReference type="GO" id="GO:0001678">
    <property type="term" value="P:intracellular glucose homeostasis"/>
    <property type="evidence" value="ECO:0007669"/>
    <property type="project" value="InterPro"/>
</dbReference>
<protein>
    <recommendedName>
        <fullName evidence="12">Phosphotransferase</fullName>
        <ecNumber evidence="12">2.7.1.-</ecNumber>
    </recommendedName>
</protein>
<dbReference type="Gene3D" id="3.40.367.20">
    <property type="match status" value="1"/>
</dbReference>
<evidence type="ECO:0000256" key="7">
    <source>
        <dbReference type="ARBA" id="ARBA00022840"/>
    </source>
</evidence>
<dbReference type="GO" id="GO:0006096">
    <property type="term" value="P:glycolytic process"/>
    <property type="evidence" value="ECO:0007669"/>
    <property type="project" value="UniProtKB-UniPathway"/>
</dbReference>
<dbReference type="GO" id="GO:0006006">
    <property type="term" value="P:glucose metabolic process"/>
    <property type="evidence" value="ECO:0007669"/>
    <property type="project" value="TreeGrafter"/>
</dbReference>
<gene>
    <name evidence="15" type="ORF">TGEB3V08_LOCUS2735</name>
</gene>
<dbReference type="PANTHER" id="PTHR19443:SF54">
    <property type="entry name" value="PHOSPHOTRANSFERASE"/>
    <property type="match status" value="1"/>
</dbReference>
<evidence type="ECO:0000256" key="12">
    <source>
        <dbReference type="RuleBase" id="RU362007"/>
    </source>
</evidence>
<dbReference type="GO" id="GO:0008865">
    <property type="term" value="F:fructokinase activity"/>
    <property type="evidence" value="ECO:0007669"/>
    <property type="project" value="TreeGrafter"/>
</dbReference>
<dbReference type="FunFam" id="3.40.367.20:FF:000005">
    <property type="entry name" value="Phosphotransferase"/>
    <property type="match status" value="1"/>
</dbReference>
<dbReference type="SUPFAM" id="SSF53067">
    <property type="entry name" value="Actin-like ATPase domain"/>
    <property type="match status" value="3"/>
</dbReference>
<feature type="domain" description="Hexokinase N-terminal" evidence="13">
    <location>
        <begin position="212"/>
        <end position="284"/>
    </location>
</feature>
<comment type="catalytic activity">
    <reaction evidence="9">
        <text>a D-hexose + ATP = a D-hexose 6-phosphate + ADP + H(+)</text>
        <dbReference type="Rhea" id="RHEA:22740"/>
        <dbReference type="ChEBI" id="CHEBI:4194"/>
        <dbReference type="ChEBI" id="CHEBI:15378"/>
        <dbReference type="ChEBI" id="CHEBI:30616"/>
        <dbReference type="ChEBI" id="CHEBI:229467"/>
        <dbReference type="ChEBI" id="CHEBI:456216"/>
        <dbReference type="EC" id="2.7.1.1"/>
    </reaction>
    <physiologicalReaction direction="left-to-right" evidence="9">
        <dbReference type="Rhea" id="RHEA:22741"/>
    </physiologicalReaction>
</comment>
<evidence type="ECO:0000256" key="10">
    <source>
        <dbReference type="ARBA" id="ARBA00047905"/>
    </source>
</evidence>
<dbReference type="PROSITE" id="PS00378">
    <property type="entry name" value="HEXOKINASE_1"/>
    <property type="match status" value="1"/>
</dbReference>
<dbReference type="AlphaFoldDB" id="A0A7R9JSM0"/>
<evidence type="ECO:0000256" key="8">
    <source>
        <dbReference type="ARBA" id="ARBA00023152"/>
    </source>
</evidence>
<dbReference type="InterPro" id="IPR043129">
    <property type="entry name" value="ATPase_NBD"/>
</dbReference>
<name>A0A7R9JSM0_TIMGE</name>
<keyword evidence="7 12" id="KW-0067">ATP-binding</keyword>
<comment type="pathway">
    <text evidence="1">Carbohydrate degradation; glycolysis; D-glyceraldehyde 3-phosphate and glycerone phosphate from D-glucose: step 1/4.</text>
</comment>
<reference evidence="15" key="1">
    <citation type="submission" date="2020-11" db="EMBL/GenBank/DDBJ databases">
        <authorList>
            <person name="Tran Van P."/>
        </authorList>
    </citation>
    <scope>NUCLEOTIDE SEQUENCE</scope>
</reference>
<dbReference type="GO" id="GO:0004340">
    <property type="term" value="F:glucokinase activity"/>
    <property type="evidence" value="ECO:0007669"/>
    <property type="project" value="TreeGrafter"/>
</dbReference>
<dbReference type="EC" id="2.7.1.-" evidence="12"/>
<evidence type="ECO:0000259" key="13">
    <source>
        <dbReference type="Pfam" id="PF00349"/>
    </source>
</evidence>
<dbReference type="GO" id="GO:0005536">
    <property type="term" value="F:D-glucose binding"/>
    <property type="evidence" value="ECO:0007669"/>
    <property type="project" value="InterPro"/>
</dbReference>
<evidence type="ECO:0000256" key="1">
    <source>
        <dbReference type="ARBA" id="ARBA00004888"/>
    </source>
</evidence>
<dbReference type="PRINTS" id="PR00475">
    <property type="entry name" value="HEXOKINASE"/>
</dbReference>
<keyword evidence="5 12" id="KW-0547">Nucleotide-binding</keyword>
<dbReference type="GO" id="GO:0005829">
    <property type="term" value="C:cytosol"/>
    <property type="evidence" value="ECO:0007669"/>
    <property type="project" value="TreeGrafter"/>
</dbReference>
<evidence type="ECO:0000256" key="4">
    <source>
        <dbReference type="ARBA" id="ARBA00022679"/>
    </source>
</evidence>
<evidence type="ECO:0000259" key="14">
    <source>
        <dbReference type="Pfam" id="PF03727"/>
    </source>
</evidence>
<dbReference type="PROSITE" id="PS51748">
    <property type="entry name" value="HEXOKINASE_2"/>
    <property type="match status" value="1"/>
</dbReference>
<dbReference type="Pfam" id="PF00349">
    <property type="entry name" value="Hexokinase_1"/>
    <property type="match status" value="2"/>
</dbReference>
<dbReference type="InterPro" id="IPR019807">
    <property type="entry name" value="Hexokinase_BS"/>
</dbReference>
<keyword evidence="4 12" id="KW-0808">Transferase</keyword>
<evidence type="ECO:0000256" key="5">
    <source>
        <dbReference type="ARBA" id="ARBA00022741"/>
    </source>
</evidence>
<dbReference type="InterPro" id="IPR022672">
    <property type="entry name" value="Hexokinase_N"/>
</dbReference>
<comment type="pathway">
    <text evidence="2">Carbohydrate metabolism; hexose metabolism.</text>
</comment>
<evidence type="ECO:0000256" key="2">
    <source>
        <dbReference type="ARBA" id="ARBA00005028"/>
    </source>
</evidence>
<proteinExistence type="inferred from homology"/>
<accession>A0A7R9JSM0</accession>
<comment type="similarity">
    <text evidence="3 12">Belongs to the hexokinase family.</text>
</comment>
<evidence type="ECO:0000256" key="3">
    <source>
        <dbReference type="ARBA" id="ARBA00009225"/>
    </source>
</evidence>
<dbReference type="UniPathway" id="UPA00109">
    <property type="reaction ID" value="UER00180"/>
</dbReference>
<dbReference type="InterPro" id="IPR022673">
    <property type="entry name" value="Hexokinase_C"/>
</dbReference>
<evidence type="ECO:0000313" key="15">
    <source>
        <dbReference type="EMBL" id="CAD7588696.1"/>
    </source>
</evidence>
<feature type="domain" description="Hexokinase N-terminal" evidence="13">
    <location>
        <begin position="93"/>
        <end position="170"/>
    </location>
</feature>
<dbReference type="Gene3D" id="3.30.420.40">
    <property type="match status" value="2"/>
</dbReference>
<dbReference type="GO" id="GO:0005739">
    <property type="term" value="C:mitochondrion"/>
    <property type="evidence" value="ECO:0007669"/>
    <property type="project" value="TreeGrafter"/>
</dbReference>
<dbReference type="InterPro" id="IPR001312">
    <property type="entry name" value="Hexokinase"/>
</dbReference>
<keyword evidence="6 12" id="KW-0418">Kinase</keyword>
<organism evidence="15">
    <name type="scientific">Timema genevievae</name>
    <name type="common">Walking stick</name>
    <dbReference type="NCBI Taxonomy" id="629358"/>
    <lineage>
        <taxon>Eukaryota</taxon>
        <taxon>Metazoa</taxon>
        <taxon>Ecdysozoa</taxon>
        <taxon>Arthropoda</taxon>
        <taxon>Hexapoda</taxon>
        <taxon>Insecta</taxon>
        <taxon>Pterygota</taxon>
        <taxon>Neoptera</taxon>
        <taxon>Polyneoptera</taxon>
        <taxon>Phasmatodea</taxon>
        <taxon>Timematodea</taxon>
        <taxon>Timematoidea</taxon>
        <taxon>Timematidae</taxon>
        <taxon>Timema</taxon>
    </lineage>
</organism>
<keyword evidence="8 12" id="KW-0324">Glycolysis</keyword>
<sequence length="535" mass="59166">MFQVENLLKDVQLTGDAVLKIQDVFLTELENGIHEKPSSLQMENTYIPELPDGTGATNFCCGSLVGYLSGTITSIRNWLRGIVVKYTSLGVPEEGLFLALDLGGTNFRVILLELYQGSVVREEVKHYHIREEQRLGCGEKLFDFLADSVSDFVRGQKLTGTRLPLGVYCSSEYKLIGTRLPLGVNCSSEYKLTGTRLPLGVYCSSEYKLTGTRLPLGFTFSFPMIQKALNIGLLVTWTKSFNCPSVVGRDAVNMLQEAINRRGDTHVEVVAILNDTTGTLVQGAVLDPRTTIGLILGTGSNACYLERADRVQHWEQQRHGEKQVIIDIEWGAFGDNGTLDFIKTDFDRIVDKNSLIANSFMFEKYIGGKYMGEIVRVILARLTKDCLLFGGETSDTLLTSGAFTTSFVSIIEQDTIDDTSENTVEILRKLGLSCDEDDVAIVKYVCEVVSNRAALLVSVCLSTLLSRQDRPDVTIAVDGSLYKYHPRLKGWMNKYIKLLAPGRKFQMLLAEDGSGKGAGLVAAIALKLRKRLQDS</sequence>
<feature type="domain" description="Hexokinase C-terminal" evidence="14">
    <location>
        <begin position="292"/>
        <end position="524"/>
    </location>
</feature>
<dbReference type="Pfam" id="PF03727">
    <property type="entry name" value="Hexokinase_2"/>
    <property type="match status" value="1"/>
</dbReference>
<evidence type="ECO:0000256" key="11">
    <source>
        <dbReference type="ARBA" id="ARBA00048160"/>
    </source>
</evidence>
<dbReference type="EMBL" id="OE839825">
    <property type="protein sequence ID" value="CAD7588696.1"/>
    <property type="molecule type" value="Genomic_DNA"/>
</dbReference>
<dbReference type="GO" id="GO:0005524">
    <property type="term" value="F:ATP binding"/>
    <property type="evidence" value="ECO:0007669"/>
    <property type="project" value="UniProtKB-UniRule"/>
</dbReference>
<dbReference type="UniPathway" id="UPA00242"/>
<comment type="catalytic activity">
    <reaction evidence="10">
        <text>D-fructose + ATP = D-fructose 6-phosphate + ADP + H(+)</text>
        <dbReference type="Rhea" id="RHEA:16125"/>
        <dbReference type="ChEBI" id="CHEBI:15378"/>
        <dbReference type="ChEBI" id="CHEBI:30616"/>
        <dbReference type="ChEBI" id="CHEBI:37721"/>
        <dbReference type="ChEBI" id="CHEBI:61527"/>
        <dbReference type="ChEBI" id="CHEBI:456216"/>
        <dbReference type="EC" id="2.7.1.1"/>
    </reaction>
    <physiologicalReaction direction="left-to-right" evidence="10">
        <dbReference type="Rhea" id="RHEA:16126"/>
    </physiologicalReaction>
</comment>
<dbReference type="PANTHER" id="PTHR19443">
    <property type="entry name" value="HEXOKINASE"/>
    <property type="match status" value="1"/>
</dbReference>
<comment type="catalytic activity">
    <reaction evidence="11">
        <text>D-glucose + ATP = D-glucose 6-phosphate + ADP + H(+)</text>
        <dbReference type="Rhea" id="RHEA:17825"/>
        <dbReference type="ChEBI" id="CHEBI:4167"/>
        <dbReference type="ChEBI" id="CHEBI:15378"/>
        <dbReference type="ChEBI" id="CHEBI:30616"/>
        <dbReference type="ChEBI" id="CHEBI:61548"/>
        <dbReference type="ChEBI" id="CHEBI:456216"/>
        <dbReference type="EC" id="2.7.1.1"/>
    </reaction>
    <physiologicalReaction direction="left-to-right" evidence="11">
        <dbReference type="Rhea" id="RHEA:17826"/>
    </physiologicalReaction>
</comment>